<organism evidence="1 2">
    <name type="scientific">Ensete ventricosum</name>
    <name type="common">Abyssinian banana</name>
    <name type="synonym">Musa ensete</name>
    <dbReference type="NCBI Taxonomy" id="4639"/>
    <lineage>
        <taxon>Eukaryota</taxon>
        <taxon>Viridiplantae</taxon>
        <taxon>Streptophyta</taxon>
        <taxon>Embryophyta</taxon>
        <taxon>Tracheophyta</taxon>
        <taxon>Spermatophyta</taxon>
        <taxon>Magnoliopsida</taxon>
        <taxon>Liliopsida</taxon>
        <taxon>Zingiberales</taxon>
        <taxon>Musaceae</taxon>
        <taxon>Ensete</taxon>
    </lineage>
</organism>
<name>A0AAV8QEA7_ENSVE</name>
<gene>
    <name evidence="1" type="ORF">OPV22_024950</name>
</gene>
<evidence type="ECO:0000313" key="2">
    <source>
        <dbReference type="Proteomes" id="UP001222027"/>
    </source>
</evidence>
<keyword evidence="2" id="KW-1185">Reference proteome</keyword>
<dbReference type="Proteomes" id="UP001222027">
    <property type="component" value="Unassembled WGS sequence"/>
</dbReference>
<dbReference type="EMBL" id="JAQQAF010000007">
    <property type="protein sequence ID" value="KAJ8470607.1"/>
    <property type="molecule type" value="Genomic_DNA"/>
</dbReference>
<protein>
    <submittedName>
        <fullName evidence="1">Uncharacterized protein</fullName>
    </submittedName>
</protein>
<proteinExistence type="predicted"/>
<reference evidence="1 2" key="1">
    <citation type="submission" date="2022-12" db="EMBL/GenBank/DDBJ databases">
        <title>Chromosome-scale assembly of the Ensete ventricosum genome.</title>
        <authorList>
            <person name="Dussert Y."/>
            <person name="Stocks J."/>
            <person name="Wendawek A."/>
            <person name="Woldeyes F."/>
            <person name="Nichols R.A."/>
            <person name="Borrell J.S."/>
        </authorList>
    </citation>
    <scope>NUCLEOTIDE SEQUENCE [LARGE SCALE GENOMIC DNA]</scope>
    <source>
        <strain evidence="2">cv. Maze</strain>
        <tissue evidence="1">Seeds</tissue>
    </source>
</reference>
<accession>A0AAV8QEA7</accession>
<comment type="caution">
    <text evidence="1">The sequence shown here is derived from an EMBL/GenBank/DDBJ whole genome shotgun (WGS) entry which is preliminary data.</text>
</comment>
<dbReference type="AlphaFoldDB" id="A0AAV8QEA7"/>
<evidence type="ECO:0000313" key="1">
    <source>
        <dbReference type="EMBL" id="KAJ8470607.1"/>
    </source>
</evidence>
<sequence length="171" mass="18532">MALAVGGGSGAPGAILEGAARVVPSAILASARTEAFNTLPAMAVDLSRMDACLRLAMSRIVVASSEEKRRLKTNICRDAASQCNEREPHSGRSVVYRSMRLPSCYLGVDSRCQMAYLNRGMSRVVAGDNDTRTADEAKRWIRLVVISFGARRIKVRGSYSSSRLVFLSVSF</sequence>